<dbReference type="Pfam" id="PF13391">
    <property type="entry name" value="HNH_2"/>
    <property type="match status" value="1"/>
</dbReference>
<dbReference type="OrthoDB" id="67788at2"/>
<keyword evidence="2" id="KW-0378">Hydrolase</keyword>
<accession>A0A1H4B4T1</accession>
<reference evidence="2 3" key="1">
    <citation type="submission" date="2016-10" db="EMBL/GenBank/DDBJ databases">
        <authorList>
            <person name="de Groot N.N."/>
        </authorList>
    </citation>
    <scope>NUCLEOTIDE SEQUENCE [LARGE SCALE GENOMIC DNA]</scope>
    <source>
        <strain evidence="2 3">D31d</strain>
    </source>
</reference>
<dbReference type="EMBL" id="FNRF01000002">
    <property type="protein sequence ID" value="SEA43096.1"/>
    <property type="molecule type" value="Genomic_DNA"/>
</dbReference>
<evidence type="ECO:0000259" key="1">
    <source>
        <dbReference type="Pfam" id="PF13391"/>
    </source>
</evidence>
<keyword evidence="2" id="KW-0255">Endonuclease</keyword>
<protein>
    <submittedName>
        <fullName evidence="2">Putative restriction endonuclease</fullName>
    </submittedName>
</protein>
<evidence type="ECO:0000313" key="3">
    <source>
        <dbReference type="Proteomes" id="UP000182257"/>
    </source>
</evidence>
<dbReference type="GO" id="GO:0004519">
    <property type="term" value="F:endonuclease activity"/>
    <property type="evidence" value="ECO:0007669"/>
    <property type="project" value="UniProtKB-KW"/>
</dbReference>
<organism evidence="2 3">
    <name type="scientific">Xylanibacter ruminicola</name>
    <name type="common">Prevotella ruminicola</name>
    <dbReference type="NCBI Taxonomy" id="839"/>
    <lineage>
        <taxon>Bacteria</taxon>
        <taxon>Pseudomonadati</taxon>
        <taxon>Bacteroidota</taxon>
        <taxon>Bacteroidia</taxon>
        <taxon>Bacteroidales</taxon>
        <taxon>Prevotellaceae</taxon>
        <taxon>Xylanibacter</taxon>
    </lineage>
</organism>
<keyword evidence="2" id="KW-0540">Nuclease</keyword>
<dbReference type="RefSeq" id="WP_074760901.1">
    <property type="nucleotide sequence ID" value="NZ_FNRF01000002.1"/>
</dbReference>
<proteinExistence type="predicted"/>
<dbReference type="AlphaFoldDB" id="A0A1H4B4T1"/>
<evidence type="ECO:0000313" key="2">
    <source>
        <dbReference type="EMBL" id="SEA43096.1"/>
    </source>
</evidence>
<gene>
    <name evidence="2" type="ORF">SAMN05216462_1519</name>
</gene>
<name>A0A1H4B4T1_XYLRU</name>
<dbReference type="Proteomes" id="UP000182257">
    <property type="component" value="Unassembled WGS sequence"/>
</dbReference>
<feature type="domain" description="HNH nuclease" evidence="1">
    <location>
        <begin position="151"/>
        <end position="201"/>
    </location>
</feature>
<dbReference type="InterPro" id="IPR003615">
    <property type="entry name" value="HNH_nuc"/>
</dbReference>
<sequence>MERKIWTRDELILAFNLYLKMPFGKMHRGNAQIIELANLMGRSANSIALRLVNFASCDPILQARGIKGMVGGIKQCQPIWDEFSENKDSLMYESEKILAKYQQTDVETKFADDLKDIPEEMSGETRNRIVKTRVNQNVFRQIVLVNYDNKCGLSGIDIPELLVASHIIPWSEDKKERLNPENGICLSSLYDKAFDRGLLSFGNDLTALFSERLEANVGKEYFSKYFEPIRGKQLVTPKKYHPNPEFLEWHRDCIFNKV</sequence>